<keyword evidence="4" id="KW-1015">Disulfide bond</keyword>
<evidence type="ECO:0000256" key="5">
    <source>
        <dbReference type="SAM" id="MobiDB-lite"/>
    </source>
</evidence>
<dbReference type="PANTHER" id="PTHR48261">
    <property type="entry name" value="ACETYLGLUCOSAMINYLTRANSFERASE"/>
    <property type="match status" value="1"/>
</dbReference>
<dbReference type="AlphaFoldDB" id="A0AB34JJ30"/>
<accession>A0AB34JJ30</accession>
<protein>
    <recommendedName>
        <fullName evidence="6">Glycosyl transferase 64 domain-containing protein</fullName>
    </recommendedName>
</protein>
<keyword evidence="3" id="KW-0472">Membrane</keyword>
<dbReference type="InterPro" id="IPR029044">
    <property type="entry name" value="Nucleotide-diphossugar_trans"/>
</dbReference>
<evidence type="ECO:0000256" key="3">
    <source>
        <dbReference type="ARBA" id="ARBA00023136"/>
    </source>
</evidence>
<sequence>MAEERVTLLLTCGSSAPLRITWCYRIIQLYGTTPFRPVIAKRLVLWNSVQPLPAAFDHFRRFNDVEILETNSSSLNNRWIGTLAHTPTFWLLNLDDDIFVSAHGIRCLVAHRSADSILGTYGRLVMESPISKKIVYSVIRSPSAFYSMVLPRIMLLSRWHLRLYSNASTHLHQYVDDEESHSDDILMNFVVPRRLRVILPSSWIVDLDKECSRRERSRASWGGLGLHPNRKEMRASAGQYFARYTGWPTASNVTAQCNETRQASKFKSTFNYASWCHDLLHHNTSQLLEGSRSTLRHTSAHSASRQLPVQGS</sequence>
<evidence type="ECO:0000259" key="6">
    <source>
        <dbReference type="Pfam" id="PF09258"/>
    </source>
</evidence>
<dbReference type="Proteomes" id="UP001515480">
    <property type="component" value="Unassembled WGS sequence"/>
</dbReference>
<dbReference type="PANTHER" id="PTHR48261:SF2">
    <property type="entry name" value="ACETYLGLUCOSAMINYLTRANSFERASE"/>
    <property type="match status" value="1"/>
</dbReference>
<evidence type="ECO:0000256" key="1">
    <source>
        <dbReference type="ARBA" id="ARBA00004370"/>
    </source>
</evidence>
<feature type="domain" description="Glycosyl transferase 64" evidence="6">
    <location>
        <begin position="37"/>
        <end position="196"/>
    </location>
</feature>
<dbReference type="Gene3D" id="3.90.550.10">
    <property type="entry name" value="Spore Coat Polysaccharide Biosynthesis Protein SpsA, Chain A"/>
    <property type="match status" value="1"/>
</dbReference>
<evidence type="ECO:0000313" key="8">
    <source>
        <dbReference type="Proteomes" id="UP001515480"/>
    </source>
</evidence>
<reference evidence="7 8" key="1">
    <citation type="journal article" date="2024" name="Science">
        <title>Giant polyketide synthase enzymes in the biosynthesis of giant marine polyether toxins.</title>
        <authorList>
            <person name="Fallon T.R."/>
            <person name="Shende V.V."/>
            <person name="Wierzbicki I.H."/>
            <person name="Pendleton A.L."/>
            <person name="Watervoot N.F."/>
            <person name="Auber R.P."/>
            <person name="Gonzalez D.J."/>
            <person name="Wisecaver J.H."/>
            <person name="Moore B.S."/>
        </authorList>
    </citation>
    <scope>NUCLEOTIDE SEQUENCE [LARGE SCALE GENOMIC DNA]</scope>
    <source>
        <strain evidence="7 8">12B1</strain>
    </source>
</reference>
<feature type="region of interest" description="Disordered" evidence="5">
    <location>
        <begin position="291"/>
        <end position="312"/>
    </location>
</feature>
<evidence type="ECO:0000313" key="7">
    <source>
        <dbReference type="EMBL" id="KAL1521585.1"/>
    </source>
</evidence>
<comment type="subcellular location">
    <subcellularLocation>
        <location evidence="1">Membrane</location>
    </subcellularLocation>
</comment>
<feature type="compositionally biased region" description="Polar residues" evidence="5">
    <location>
        <begin position="300"/>
        <end position="312"/>
    </location>
</feature>
<gene>
    <name evidence="7" type="ORF">AB1Y20_021244</name>
</gene>
<dbReference type="InterPro" id="IPR004263">
    <property type="entry name" value="Exostosin"/>
</dbReference>
<name>A0AB34JJ30_PRYPA</name>
<comment type="caution">
    <text evidence="7">The sequence shown here is derived from an EMBL/GenBank/DDBJ whole genome shotgun (WGS) entry which is preliminary data.</text>
</comment>
<keyword evidence="8" id="KW-1185">Reference proteome</keyword>
<evidence type="ECO:0000256" key="4">
    <source>
        <dbReference type="ARBA" id="ARBA00023157"/>
    </source>
</evidence>
<dbReference type="GO" id="GO:0016757">
    <property type="term" value="F:glycosyltransferase activity"/>
    <property type="evidence" value="ECO:0007669"/>
    <property type="project" value="InterPro"/>
</dbReference>
<keyword evidence="2" id="KW-0808">Transferase</keyword>
<organism evidence="7 8">
    <name type="scientific">Prymnesium parvum</name>
    <name type="common">Toxic golden alga</name>
    <dbReference type="NCBI Taxonomy" id="97485"/>
    <lineage>
        <taxon>Eukaryota</taxon>
        <taxon>Haptista</taxon>
        <taxon>Haptophyta</taxon>
        <taxon>Prymnesiophyceae</taxon>
        <taxon>Prymnesiales</taxon>
        <taxon>Prymnesiaceae</taxon>
        <taxon>Prymnesium</taxon>
    </lineage>
</organism>
<proteinExistence type="predicted"/>
<dbReference type="Pfam" id="PF09258">
    <property type="entry name" value="Glyco_transf_64"/>
    <property type="match status" value="1"/>
</dbReference>
<evidence type="ECO:0000256" key="2">
    <source>
        <dbReference type="ARBA" id="ARBA00022679"/>
    </source>
</evidence>
<dbReference type="InterPro" id="IPR015338">
    <property type="entry name" value="GT64_dom"/>
</dbReference>
<dbReference type="GO" id="GO:0016020">
    <property type="term" value="C:membrane"/>
    <property type="evidence" value="ECO:0007669"/>
    <property type="project" value="UniProtKB-SubCell"/>
</dbReference>
<dbReference type="EMBL" id="JBGBPQ010000007">
    <property type="protein sequence ID" value="KAL1521585.1"/>
    <property type="molecule type" value="Genomic_DNA"/>
</dbReference>